<dbReference type="Pfam" id="PF18150">
    <property type="entry name" value="DUF5600"/>
    <property type="match status" value="1"/>
</dbReference>
<dbReference type="InterPro" id="IPR027417">
    <property type="entry name" value="P-loop_NTPase"/>
</dbReference>
<gene>
    <name evidence="7" type="ORF">SELMODRAFT_85478</name>
</gene>
<evidence type="ECO:0000313" key="8">
    <source>
        <dbReference type="Proteomes" id="UP000001514"/>
    </source>
</evidence>
<evidence type="ECO:0000259" key="6">
    <source>
        <dbReference type="PROSITE" id="PS51718"/>
    </source>
</evidence>
<dbReference type="PANTHER" id="PTHR11216">
    <property type="entry name" value="EH DOMAIN"/>
    <property type="match status" value="1"/>
</dbReference>
<dbReference type="AlphaFoldDB" id="D8R505"/>
<sequence>QVSSENVAAVIAGLKDLYARKLKPLERLYKFNVFSSPAMTDSDFEAKPMVTLLGQYSTGKTTFISHILGRSYPGAHIGPEPTTDRFVAVMGGSVDKTVPGNTVSVHANTPFGGLKRFGTAFLSKFECAQMSHPLLNDVTFIDTPGVLSDTERSYDFLGVTEWFAAKSDMIFLLFDPHKLDISDELKRVIESLRGNDDKIRVLLNKVDGIDAQQLMRVYGALMWSLGKVVNTPEVMRVYIGSFYDNPQKIILSKDLFDLEKKDLLRELSELPKRSCDRRISEFVKRAHAAKVHAYLIGHLKQQMPILWGKADAQESLVVNLEDEFVKVQSLYHLPKGDLPNIDTFRRVLAVHNIDSFHRLRPSMIQSVDDMLTHDIPKLLSNYAVS</sequence>
<keyword evidence="4" id="KW-0967">Endosome</keyword>
<evidence type="ECO:0000256" key="1">
    <source>
        <dbReference type="ARBA" id="ARBA00004413"/>
    </source>
</evidence>
<keyword evidence="8" id="KW-1185">Reference proteome</keyword>
<dbReference type="Gene3D" id="3.40.50.300">
    <property type="entry name" value="P-loop containing nucleotide triphosphate hydrolases"/>
    <property type="match status" value="1"/>
</dbReference>
<dbReference type="GO" id="GO:0005525">
    <property type="term" value="F:GTP binding"/>
    <property type="evidence" value="ECO:0007669"/>
    <property type="project" value="InterPro"/>
</dbReference>
<dbReference type="GO" id="GO:0005886">
    <property type="term" value="C:plasma membrane"/>
    <property type="evidence" value="ECO:0000318"/>
    <property type="project" value="GO_Central"/>
</dbReference>
<dbReference type="Pfam" id="PF16880">
    <property type="entry name" value="EHD_N"/>
    <property type="match status" value="1"/>
</dbReference>
<proteinExistence type="predicted"/>
<dbReference type="Proteomes" id="UP000001514">
    <property type="component" value="Unassembled WGS sequence"/>
</dbReference>
<organism evidence="8">
    <name type="scientific">Selaginella moellendorffii</name>
    <name type="common">Spikemoss</name>
    <dbReference type="NCBI Taxonomy" id="88036"/>
    <lineage>
        <taxon>Eukaryota</taxon>
        <taxon>Viridiplantae</taxon>
        <taxon>Streptophyta</taxon>
        <taxon>Embryophyta</taxon>
        <taxon>Tracheophyta</taxon>
        <taxon>Lycopodiopsida</taxon>
        <taxon>Selaginellales</taxon>
        <taxon>Selaginellaceae</taxon>
        <taxon>Selaginella</taxon>
    </lineage>
</organism>
<evidence type="ECO:0000256" key="2">
    <source>
        <dbReference type="ARBA" id="ARBA00004481"/>
    </source>
</evidence>
<dbReference type="InterPro" id="IPR040990">
    <property type="entry name" value="DUF5600"/>
</dbReference>
<dbReference type="InParanoid" id="D8R505"/>
<comment type="subcellular location">
    <subcellularLocation>
        <location evidence="1">Cell membrane</location>
        <topology evidence="1">Peripheral membrane protein</topology>
        <orientation evidence="1">Cytoplasmic side</orientation>
    </subcellularLocation>
    <subcellularLocation>
        <location evidence="2">Endosome membrane</location>
        <topology evidence="2">Peripheral membrane protein</topology>
    </subcellularLocation>
</comment>
<dbReference type="EMBL" id="GL377572">
    <property type="protein sequence ID" value="EFJ32404.1"/>
    <property type="molecule type" value="Genomic_DNA"/>
</dbReference>
<feature type="non-terminal residue" evidence="7">
    <location>
        <position position="1"/>
    </location>
</feature>
<dbReference type="GO" id="GO:0006897">
    <property type="term" value="P:endocytosis"/>
    <property type="evidence" value="ECO:0000318"/>
    <property type="project" value="GO_Central"/>
</dbReference>
<dbReference type="GO" id="GO:0010008">
    <property type="term" value="C:endosome membrane"/>
    <property type="evidence" value="ECO:0007669"/>
    <property type="project" value="UniProtKB-SubCell"/>
</dbReference>
<feature type="domain" description="Dynamin-type G" evidence="6">
    <location>
        <begin position="44"/>
        <end position="280"/>
    </location>
</feature>
<dbReference type="CDD" id="cd09913">
    <property type="entry name" value="EHD"/>
    <property type="match status" value="1"/>
</dbReference>
<dbReference type="PROSITE" id="PS51718">
    <property type="entry name" value="G_DYNAMIN_2"/>
    <property type="match status" value="1"/>
</dbReference>
<reference evidence="7 8" key="1">
    <citation type="journal article" date="2011" name="Science">
        <title>The Selaginella genome identifies genetic changes associated with the evolution of vascular plants.</title>
        <authorList>
            <person name="Banks J.A."/>
            <person name="Nishiyama T."/>
            <person name="Hasebe M."/>
            <person name="Bowman J.L."/>
            <person name="Gribskov M."/>
            <person name="dePamphilis C."/>
            <person name="Albert V.A."/>
            <person name="Aono N."/>
            <person name="Aoyama T."/>
            <person name="Ambrose B.A."/>
            <person name="Ashton N.W."/>
            <person name="Axtell M.J."/>
            <person name="Barker E."/>
            <person name="Barker M.S."/>
            <person name="Bennetzen J.L."/>
            <person name="Bonawitz N.D."/>
            <person name="Chapple C."/>
            <person name="Cheng C."/>
            <person name="Correa L.G."/>
            <person name="Dacre M."/>
            <person name="DeBarry J."/>
            <person name="Dreyer I."/>
            <person name="Elias M."/>
            <person name="Engstrom E.M."/>
            <person name="Estelle M."/>
            <person name="Feng L."/>
            <person name="Finet C."/>
            <person name="Floyd S.K."/>
            <person name="Frommer W.B."/>
            <person name="Fujita T."/>
            <person name="Gramzow L."/>
            <person name="Gutensohn M."/>
            <person name="Harholt J."/>
            <person name="Hattori M."/>
            <person name="Heyl A."/>
            <person name="Hirai T."/>
            <person name="Hiwatashi Y."/>
            <person name="Ishikawa M."/>
            <person name="Iwata M."/>
            <person name="Karol K.G."/>
            <person name="Koehler B."/>
            <person name="Kolukisaoglu U."/>
            <person name="Kubo M."/>
            <person name="Kurata T."/>
            <person name="Lalonde S."/>
            <person name="Li K."/>
            <person name="Li Y."/>
            <person name="Litt A."/>
            <person name="Lyons E."/>
            <person name="Manning G."/>
            <person name="Maruyama T."/>
            <person name="Michael T.P."/>
            <person name="Mikami K."/>
            <person name="Miyazaki S."/>
            <person name="Morinaga S."/>
            <person name="Murata T."/>
            <person name="Mueller-Roeber B."/>
            <person name="Nelson D.R."/>
            <person name="Obara M."/>
            <person name="Oguri Y."/>
            <person name="Olmstead R.G."/>
            <person name="Onodera N."/>
            <person name="Petersen B.L."/>
            <person name="Pils B."/>
            <person name="Prigge M."/>
            <person name="Rensing S.A."/>
            <person name="Riano-Pachon D.M."/>
            <person name="Roberts A.W."/>
            <person name="Sato Y."/>
            <person name="Scheller H.V."/>
            <person name="Schulz B."/>
            <person name="Schulz C."/>
            <person name="Shakirov E.V."/>
            <person name="Shibagaki N."/>
            <person name="Shinohara N."/>
            <person name="Shippen D.E."/>
            <person name="Soerensen I."/>
            <person name="Sotooka R."/>
            <person name="Sugimoto N."/>
            <person name="Sugita M."/>
            <person name="Sumikawa N."/>
            <person name="Tanurdzic M."/>
            <person name="Theissen G."/>
            <person name="Ulvskov P."/>
            <person name="Wakazuki S."/>
            <person name="Weng J.K."/>
            <person name="Willats W.W."/>
            <person name="Wipf D."/>
            <person name="Wolf P.G."/>
            <person name="Yang L."/>
            <person name="Zimmer A.D."/>
            <person name="Zhu Q."/>
            <person name="Mitros T."/>
            <person name="Hellsten U."/>
            <person name="Loque D."/>
            <person name="Otillar R."/>
            <person name="Salamov A."/>
            <person name="Schmutz J."/>
            <person name="Shapiro H."/>
            <person name="Lindquist E."/>
            <person name="Lucas S."/>
            <person name="Rokhsar D."/>
            <person name="Grigoriev I.V."/>
        </authorList>
    </citation>
    <scope>NUCLEOTIDE SEQUENCE [LARGE SCALE GENOMIC DNA]</scope>
</reference>
<dbReference type="GO" id="GO:0030674">
    <property type="term" value="F:protein-macromolecule adaptor activity"/>
    <property type="evidence" value="ECO:0000318"/>
    <property type="project" value="GO_Central"/>
</dbReference>
<keyword evidence="3" id="KW-1003">Cell membrane</keyword>
<evidence type="ECO:0000256" key="5">
    <source>
        <dbReference type="ARBA" id="ARBA00023136"/>
    </source>
</evidence>
<evidence type="ECO:0000256" key="3">
    <source>
        <dbReference type="ARBA" id="ARBA00022475"/>
    </source>
</evidence>
<dbReference type="OrthoDB" id="1716625at2759"/>
<dbReference type="InterPro" id="IPR030381">
    <property type="entry name" value="G_DYNAMIN_dom"/>
</dbReference>
<dbReference type="HOGENOM" id="CLU_017595_1_0_1"/>
<dbReference type="eggNOG" id="KOG1954">
    <property type="taxonomic scope" value="Eukaryota"/>
</dbReference>
<dbReference type="InterPro" id="IPR045063">
    <property type="entry name" value="Dynamin_N"/>
</dbReference>
<dbReference type="PANTHER" id="PTHR11216:SF31">
    <property type="entry name" value="AT21416P"/>
    <property type="match status" value="1"/>
</dbReference>
<name>D8R505_SELML</name>
<dbReference type="Gramene" id="EFJ32404">
    <property type="protein sequence ID" value="EFJ32404"/>
    <property type="gene ID" value="SELMODRAFT_85478"/>
</dbReference>
<protein>
    <recommendedName>
        <fullName evidence="6">Dynamin-type G domain-containing protein</fullName>
    </recommendedName>
</protein>
<dbReference type="KEGG" id="smo:SELMODRAFT_85478"/>
<dbReference type="Gene3D" id="1.10.268.20">
    <property type="match status" value="1"/>
</dbReference>
<dbReference type="SUPFAM" id="SSF52540">
    <property type="entry name" value="P-loop containing nucleoside triphosphate hydrolases"/>
    <property type="match status" value="1"/>
</dbReference>
<dbReference type="Pfam" id="PF00350">
    <property type="entry name" value="Dynamin_N"/>
    <property type="match status" value="1"/>
</dbReference>
<accession>D8R505</accession>
<evidence type="ECO:0000256" key="4">
    <source>
        <dbReference type="ARBA" id="ARBA00022753"/>
    </source>
</evidence>
<dbReference type="GO" id="GO:0016197">
    <property type="term" value="P:endosomal transport"/>
    <property type="evidence" value="ECO:0000318"/>
    <property type="project" value="GO_Central"/>
</dbReference>
<dbReference type="GO" id="GO:0005737">
    <property type="term" value="C:cytoplasm"/>
    <property type="evidence" value="ECO:0000318"/>
    <property type="project" value="GO_Central"/>
</dbReference>
<keyword evidence="5" id="KW-0472">Membrane</keyword>
<evidence type="ECO:0000313" key="7">
    <source>
        <dbReference type="EMBL" id="EFJ32404.1"/>
    </source>
</evidence>
<dbReference type="InterPro" id="IPR031692">
    <property type="entry name" value="EHD_N"/>
</dbReference>